<dbReference type="Proteomes" id="UP000185639">
    <property type="component" value="Unassembled WGS sequence"/>
</dbReference>
<dbReference type="PANTHER" id="PTHR42336:SF1">
    <property type="entry name" value="ALKYL HYDROPEROXIDE REDUCTASE SUBUNIT C_ THIOL SPECIFIC ANTIOXIDANT DOMAIN-CONTAINING PROTEIN"/>
    <property type="match status" value="1"/>
</dbReference>
<gene>
    <name evidence="1" type="ORF">SAMN05421686_105274</name>
</gene>
<dbReference type="InterPro" id="IPR032801">
    <property type="entry name" value="PXL2A/B/C"/>
</dbReference>
<evidence type="ECO:0000313" key="1">
    <source>
        <dbReference type="EMBL" id="SIS86978.1"/>
    </source>
</evidence>
<organism evidence="1 2">
    <name type="scientific">Thalassolituus maritimus</name>
    <dbReference type="NCBI Taxonomy" id="484498"/>
    <lineage>
        <taxon>Bacteria</taxon>
        <taxon>Pseudomonadati</taxon>
        <taxon>Pseudomonadota</taxon>
        <taxon>Gammaproteobacteria</taxon>
        <taxon>Oceanospirillales</taxon>
        <taxon>Oceanospirillaceae</taxon>
        <taxon>Thalassolituus</taxon>
    </lineage>
</organism>
<dbReference type="STRING" id="484498.SAMN05421686_105274"/>
<dbReference type="AlphaFoldDB" id="A0A1N7MLV3"/>
<dbReference type="Pfam" id="PF13911">
    <property type="entry name" value="AhpC-TSA_2"/>
    <property type="match status" value="1"/>
</dbReference>
<keyword evidence="2" id="KW-1185">Reference proteome</keyword>
<dbReference type="PANTHER" id="PTHR42336">
    <property type="entry name" value="THIOREDOXIN DOMAIN-CONTAINING PROTEIN-RELATED"/>
    <property type="match status" value="1"/>
</dbReference>
<accession>A0A1N7MLV3</accession>
<evidence type="ECO:0008006" key="3">
    <source>
        <dbReference type="Google" id="ProtNLM"/>
    </source>
</evidence>
<name>A0A1N7MLV3_9GAMM</name>
<reference evidence="2" key="1">
    <citation type="submission" date="2017-01" db="EMBL/GenBank/DDBJ databases">
        <authorList>
            <person name="Varghese N."/>
            <person name="Submissions S."/>
        </authorList>
    </citation>
    <scope>NUCLEOTIDE SEQUENCE [LARGE SCALE GENOMIC DNA]</scope>
    <source>
        <strain evidence="2">DSM 24913</strain>
    </source>
</reference>
<sequence length="161" mass="18149">MQAVRDDLRLGDFLDLPPEIRFPGRSLLVFVRHIGCPFAERDIKRVSGWAAENPEVHVVVVTHGDEALRDVWLEDIGGAEGLTFYHDPDRRLYGQAGLGFSTASHFMGLPSLLGVMHLWREGIRNRSASGTRWQRAGVLLLEDGKLIWRHIPESAEGFRLP</sequence>
<protein>
    <recommendedName>
        <fullName evidence="3">AhpC/TSA family protein</fullName>
    </recommendedName>
</protein>
<evidence type="ECO:0000313" key="2">
    <source>
        <dbReference type="Proteomes" id="UP000185639"/>
    </source>
</evidence>
<proteinExistence type="predicted"/>
<dbReference type="EMBL" id="FTOH01000005">
    <property type="protein sequence ID" value="SIS86978.1"/>
    <property type="molecule type" value="Genomic_DNA"/>
</dbReference>